<sequence>MQSITNNQVKKRYTCPQLPLAVYREVAAHLRQVIGVDAGLITKPLHGSQEPFDYYASQIESLWVEYSQDLPTESKQQIQAILDYYGKRFQSWKLIEG</sequence>
<dbReference type="EMBL" id="CAACVJ010000339">
    <property type="protein sequence ID" value="VEP16099.1"/>
    <property type="molecule type" value="Genomic_DNA"/>
</dbReference>
<reference evidence="1 2" key="1">
    <citation type="submission" date="2019-01" db="EMBL/GenBank/DDBJ databases">
        <authorList>
            <person name="Brito A."/>
        </authorList>
    </citation>
    <scope>NUCLEOTIDE SEQUENCE [LARGE SCALE GENOMIC DNA]</scope>
    <source>
        <strain evidence="1">1</strain>
    </source>
</reference>
<dbReference type="OrthoDB" id="514866at2"/>
<dbReference type="AlphaFoldDB" id="A0A563VXD5"/>
<evidence type="ECO:0000313" key="1">
    <source>
        <dbReference type="EMBL" id="VEP16099.1"/>
    </source>
</evidence>
<accession>A0A563VXD5</accession>
<keyword evidence="2" id="KW-1185">Reference proteome</keyword>
<dbReference type="RefSeq" id="WP_144874931.1">
    <property type="nucleotide sequence ID" value="NZ_LR214139.1"/>
</dbReference>
<dbReference type="Proteomes" id="UP000320055">
    <property type="component" value="Unassembled WGS sequence"/>
</dbReference>
<organism evidence="1 2">
    <name type="scientific">Hyella patelloides LEGE 07179</name>
    <dbReference type="NCBI Taxonomy" id="945734"/>
    <lineage>
        <taxon>Bacteria</taxon>
        <taxon>Bacillati</taxon>
        <taxon>Cyanobacteriota</taxon>
        <taxon>Cyanophyceae</taxon>
        <taxon>Pleurocapsales</taxon>
        <taxon>Hyellaceae</taxon>
        <taxon>Hyella</taxon>
    </lineage>
</organism>
<gene>
    <name evidence="1" type="ORF">H1P_4030002</name>
</gene>
<name>A0A563VXD5_9CYAN</name>
<evidence type="ECO:0000313" key="2">
    <source>
        <dbReference type="Proteomes" id="UP000320055"/>
    </source>
</evidence>
<proteinExistence type="predicted"/>
<protein>
    <submittedName>
        <fullName evidence="1">Uncharacterized protein</fullName>
    </submittedName>
</protein>